<dbReference type="AlphaFoldDB" id="A0A2I1G089"/>
<keyword evidence="4" id="KW-1185">Reference proteome</keyword>
<dbReference type="InterPro" id="IPR016093">
    <property type="entry name" value="MIR_motif"/>
</dbReference>
<feature type="domain" description="MIR" evidence="2">
    <location>
        <begin position="22"/>
        <end position="80"/>
    </location>
</feature>
<sequence>MKNTNSINESIKEFEDIVFEESNLIKNESIVALKHVATGKYLSSDGSYENLRYITGSPKQLVFVGGPEPDPNSLWKIKFGNELITYADTSIRLQHVKPTSYNFLGIDSRCTSPSTNYTEVSSCNNCYSHWHTYWNFNHSKLENYQGYLKSNDIINISIKKFYDRYCRYIKNGQVEFLRSHDIQFTIGNNTYQEVVCHNERLGGNDEWCIELIKQHTEP</sequence>
<keyword evidence="1" id="KW-0677">Repeat</keyword>
<dbReference type="SUPFAM" id="SSF82109">
    <property type="entry name" value="MIR domain"/>
    <property type="match status" value="1"/>
</dbReference>
<dbReference type="VEuPathDB" id="FungiDB:RhiirFUN_012017"/>
<proteinExistence type="predicted"/>
<dbReference type="PROSITE" id="PS50919">
    <property type="entry name" value="MIR"/>
    <property type="match status" value="1"/>
</dbReference>
<accession>A0A2I1G089</accession>
<evidence type="ECO:0000313" key="3">
    <source>
        <dbReference type="EMBL" id="PKY40016.1"/>
    </source>
</evidence>
<dbReference type="Gene3D" id="2.80.10.50">
    <property type="match status" value="1"/>
</dbReference>
<name>A0A2I1G089_9GLOM</name>
<evidence type="ECO:0000256" key="1">
    <source>
        <dbReference type="ARBA" id="ARBA00022737"/>
    </source>
</evidence>
<gene>
    <name evidence="3" type="ORF">RhiirA4_453311</name>
</gene>
<reference evidence="3 4" key="1">
    <citation type="submission" date="2015-10" db="EMBL/GenBank/DDBJ databases">
        <title>Genome analyses suggest a sexual origin of heterokaryosis in a supposedly ancient asexual fungus.</title>
        <authorList>
            <person name="Ropars J."/>
            <person name="Sedzielewska K."/>
            <person name="Noel J."/>
            <person name="Charron P."/>
            <person name="Farinelli L."/>
            <person name="Marton T."/>
            <person name="Kruger M."/>
            <person name="Pelin A."/>
            <person name="Brachmann A."/>
            <person name="Corradi N."/>
        </authorList>
    </citation>
    <scope>NUCLEOTIDE SEQUENCE [LARGE SCALE GENOMIC DNA]</scope>
    <source>
        <strain evidence="3 4">A4</strain>
    </source>
</reference>
<protein>
    <recommendedName>
        <fullName evidence="2">MIR domain-containing protein</fullName>
    </recommendedName>
</protein>
<evidence type="ECO:0000259" key="2">
    <source>
        <dbReference type="PROSITE" id="PS50919"/>
    </source>
</evidence>
<evidence type="ECO:0000313" key="4">
    <source>
        <dbReference type="Proteomes" id="UP000234323"/>
    </source>
</evidence>
<dbReference type="CDD" id="cd23263">
    <property type="entry name" value="beta-trefoil_MIR"/>
    <property type="match status" value="1"/>
</dbReference>
<dbReference type="EMBL" id="LLXI01000086">
    <property type="protein sequence ID" value="PKY40016.1"/>
    <property type="molecule type" value="Genomic_DNA"/>
</dbReference>
<dbReference type="VEuPathDB" id="FungiDB:RhiirA1_460849"/>
<dbReference type="VEuPathDB" id="FungiDB:FUN_014842"/>
<organism evidence="3 4">
    <name type="scientific">Rhizophagus irregularis</name>
    <dbReference type="NCBI Taxonomy" id="588596"/>
    <lineage>
        <taxon>Eukaryota</taxon>
        <taxon>Fungi</taxon>
        <taxon>Fungi incertae sedis</taxon>
        <taxon>Mucoromycota</taxon>
        <taxon>Glomeromycotina</taxon>
        <taxon>Glomeromycetes</taxon>
        <taxon>Glomerales</taxon>
        <taxon>Glomeraceae</taxon>
        <taxon>Rhizophagus</taxon>
    </lineage>
</organism>
<comment type="caution">
    <text evidence="3">The sequence shown here is derived from an EMBL/GenBank/DDBJ whole genome shotgun (WGS) entry which is preliminary data.</text>
</comment>
<dbReference type="Proteomes" id="UP000234323">
    <property type="component" value="Unassembled WGS sequence"/>
</dbReference>
<dbReference type="InterPro" id="IPR036300">
    <property type="entry name" value="MIR_dom_sf"/>
</dbReference>